<reference evidence="7" key="2">
    <citation type="submission" date="2025-08" db="UniProtKB">
        <authorList>
            <consortium name="Ensembl"/>
        </authorList>
    </citation>
    <scope>IDENTIFICATION</scope>
    <source>
        <strain evidence="7">Thorbecke</strain>
    </source>
</reference>
<dbReference type="GeneID" id="100348064"/>
<dbReference type="AlphaFoldDB" id="G1TEI4"/>
<keyword evidence="2 5" id="KW-0812">Transmembrane</keyword>
<dbReference type="InterPro" id="IPR016187">
    <property type="entry name" value="CTDL_fold"/>
</dbReference>
<keyword evidence="5" id="KW-1133">Transmembrane helix</keyword>
<dbReference type="PaxDb" id="9986-ENSOCUP00000015309"/>
<dbReference type="OMA" id="SCPDFWM"/>
<comment type="subcellular location">
    <subcellularLocation>
        <location evidence="1">Membrane</location>
        <topology evidence="1">Single-pass membrane protein</topology>
    </subcellularLocation>
</comment>
<sequence>MEMADSVIYSILELSTGTQAQSGDRPQQKASSRPSLSSLVAIALGLLAAVLASVLLYQWISCQGSNPSTCVSCSGCPDLWMRYGNHCYYFSVEKKDWNSSLRFCLAEDSHLIMFADDQEMQLLNRFLNQDFHWIGLWKNDSWRWEDGSVLNFSRIISSSSVQKCGSVNMYGLQASSCEVLLQWICRKVRL</sequence>
<dbReference type="KEGG" id="ocu:100348064"/>
<evidence type="ECO:0000256" key="3">
    <source>
        <dbReference type="ARBA" id="ARBA00022734"/>
    </source>
</evidence>
<dbReference type="GO" id="GO:0030246">
    <property type="term" value="F:carbohydrate binding"/>
    <property type="evidence" value="ECO:0007669"/>
    <property type="project" value="UniProtKB-KW"/>
</dbReference>
<dbReference type="EMBL" id="AAGW02051625">
    <property type="status" value="NOT_ANNOTATED_CDS"/>
    <property type="molecule type" value="Genomic_DNA"/>
</dbReference>
<keyword evidence="3" id="KW-0430">Lectin</keyword>
<dbReference type="SUPFAM" id="SSF56436">
    <property type="entry name" value="C-type lectin-like"/>
    <property type="match status" value="1"/>
</dbReference>
<dbReference type="InterPro" id="IPR016186">
    <property type="entry name" value="C-type_lectin-like/link_sf"/>
</dbReference>
<dbReference type="FunCoup" id="G1TEI4">
    <property type="interactions" value="23"/>
</dbReference>
<dbReference type="CDD" id="cd03593">
    <property type="entry name" value="CLECT_NK_receptors_like"/>
    <property type="match status" value="1"/>
</dbReference>
<feature type="domain" description="C-type lectin" evidence="6">
    <location>
        <begin position="83"/>
        <end position="186"/>
    </location>
</feature>
<keyword evidence="8" id="KW-1185">Reference proteome</keyword>
<dbReference type="InParanoid" id="G1TEI4"/>
<dbReference type="eggNOG" id="KOG4297">
    <property type="taxonomic scope" value="Eukaryota"/>
</dbReference>
<dbReference type="SMR" id="G1TEI4"/>
<protein>
    <submittedName>
        <fullName evidence="7">Killer cell lectin like receptor G1</fullName>
    </submittedName>
</protein>
<evidence type="ECO:0000256" key="4">
    <source>
        <dbReference type="ARBA" id="ARBA00023136"/>
    </source>
</evidence>
<dbReference type="PROSITE" id="PS50041">
    <property type="entry name" value="C_TYPE_LECTIN_2"/>
    <property type="match status" value="1"/>
</dbReference>
<dbReference type="Bgee" id="ENSOCUG00000017827">
    <property type="expression patterns" value="Expressed in ovary"/>
</dbReference>
<organism evidence="7 8">
    <name type="scientific">Oryctolagus cuniculus</name>
    <name type="common">Rabbit</name>
    <dbReference type="NCBI Taxonomy" id="9986"/>
    <lineage>
        <taxon>Eukaryota</taxon>
        <taxon>Metazoa</taxon>
        <taxon>Chordata</taxon>
        <taxon>Craniata</taxon>
        <taxon>Vertebrata</taxon>
        <taxon>Euteleostomi</taxon>
        <taxon>Mammalia</taxon>
        <taxon>Eutheria</taxon>
        <taxon>Euarchontoglires</taxon>
        <taxon>Glires</taxon>
        <taxon>Lagomorpha</taxon>
        <taxon>Leporidae</taxon>
        <taxon>Oryctolagus</taxon>
    </lineage>
</organism>
<dbReference type="Gene3D" id="3.10.100.10">
    <property type="entry name" value="Mannose-Binding Protein A, subunit A"/>
    <property type="match status" value="1"/>
</dbReference>
<dbReference type="PANTHER" id="PTHR47648:SF1">
    <property type="entry name" value="KILLER CELL LECTIN-LIKE RECEPTOR SUBFAMILY G MEMBER 1"/>
    <property type="match status" value="1"/>
</dbReference>
<gene>
    <name evidence="7" type="primary">KLRG1</name>
</gene>
<reference evidence="7" key="3">
    <citation type="submission" date="2025-09" db="UniProtKB">
        <authorList>
            <consortium name="Ensembl"/>
        </authorList>
    </citation>
    <scope>IDENTIFICATION</scope>
    <source>
        <strain evidence="7">Thorbecke</strain>
    </source>
</reference>
<dbReference type="STRING" id="9986.ENSOCUP00000015309"/>
<feature type="transmembrane region" description="Helical" evidence="5">
    <location>
        <begin position="39"/>
        <end position="60"/>
    </location>
</feature>
<dbReference type="InterPro" id="IPR001304">
    <property type="entry name" value="C-type_lectin-like"/>
</dbReference>
<dbReference type="Ensembl" id="ENSOCUT00000017826.4">
    <property type="protein sequence ID" value="ENSOCUP00000015309.3"/>
    <property type="gene ID" value="ENSOCUG00000017827.4"/>
</dbReference>
<evidence type="ECO:0000256" key="1">
    <source>
        <dbReference type="ARBA" id="ARBA00004167"/>
    </source>
</evidence>
<dbReference type="GO" id="GO:0016020">
    <property type="term" value="C:membrane"/>
    <property type="evidence" value="ECO:0007669"/>
    <property type="project" value="UniProtKB-SubCell"/>
</dbReference>
<dbReference type="OrthoDB" id="6133475at2759"/>
<keyword evidence="4 5" id="KW-0472">Membrane</keyword>
<evidence type="ECO:0000259" key="6">
    <source>
        <dbReference type="PROSITE" id="PS50041"/>
    </source>
</evidence>
<evidence type="ECO:0000313" key="7">
    <source>
        <dbReference type="Ensembl" id="ENSOCUP00000015309.3"/>
    </source>
</evidence>
<dbReference type="Pfam" id="PF00059">
    <property type="entry name" value="Lectin_C"/>
    <property type="match status" value="1"/>
</dbReference>
<evidence type="ECO:0000256" key="2">
    <source>
        <dbReference type="ARBA" id="ARBA00022692"/>
    </source>
</evidence>
<dbReference type="PANTHER" id="PTHR47648">
    <property type="entry name" value="KILLER CELL LECTIN-LIKE RECEPTOR SUBFAMILY G MEMBER 1"/>
    <property type="match status" value="1"/>
</dbReference>
<dbReference type="InterPro" id="IPR042190">
    <property type="entry name" value="KLRG1"/>
</dbReference>
<accession>G1TEI4</accession>
<dbReference type="InterPro" id="IPR033992">
    <property type="entry name" value="NKR-like_CTLD"/>
</dbReference>
<reference evidence="7 8" key="1">
    <citation type="journal article" date="2011" name="Nature">
        <title>A high-resolution map of human evolutionary constraint using 29 mammals.</title>
        <authorList>
            <person name="Lindblad-Toh K."/>
            <person name="Garber M."/>
            <person name="Zuk O."/>
            <person name="Lin M.F."/>
            <person name="Parker B.J."/>
            <person name="Washietl S."/>
            <person name="Kheradpour P."/>
            <person name="Ernst J."/>
            <person name="Jordan G."/>
            <person name="Mauceli E."/>
            <person name="Ward L.D."/>
            <person name="Lowe C.B."/>
            <person name="Holloway A.K."/>
            <person name="Clamp M."/>
            <person name="Gnerre S."/>
            <person name="Alfoldi J."/>
            <person name="Beal K."/>
            <person name="Chang J."/>
            <person name="Clawson H."/>
            <person name="Cuff J."/>
            <person name="Di Palma F."/>
            <person name="Fitzgerald S."/>
            <person name="Flicek P."/>
            <person name="Guttman M."/>
            <person name="Hubisz M.J."/>
            <person name="Jaffe D.B."/>
            <person name="Jungreis I."/>
            <person name="Kent W.J."/>
            <person name="Kostka D."/>
            <person name="Lara M."/>
            <person name="Martins A.L."/>
            <person name="Massingham T."/>
            <person name="Moltke I."/>
            <person name="Raney B.J."/>
            <person name="Rasmussen M.D."/>
            <person name="Robinson J."/>
            <person name="Stark A."/>
            <person name="Vilella A.J."/>
            <person name="Wen J."/>
            <person name="Xie X."/>
            <person name="Zody M.C."/>
            <person name="Baldwin J."/>
            <person name="Bloom T."/>
            <person name="Chin C.W."/>
            <person name="Heiman D."/>
            <person name="Nicol R."/>
            <person name="Nusbaum C."/>
            <person name="Young S."/>
            <person name="Wilkinson J."/>
            <person name="Worley K.C."/>
            <person name="Kovar C.L."/>
            <person name="Muzny D.M."/>
            <person name="Gibbs R.A."/>
            <person name="Cree A."/>
            <person name="Dihn H.H."/>
            <person name="Fowler G."/>
            <person name="Jhangiani S."/>
            <person name="Joshi V."/>
            <person name="Lee S."/>
            <person name="Lewis L.R."/>
            <person name="Nazareth L.V."/>
            <person name="Okwuonu G."/>
            <person name="Santibanez J."/>
            <person name="Warren W.C."/>
            <person name="Mardis E.R."/>
            <person name="Weinstock G.M."/>
            <person name="Wilson R.K."/>
            <person name="Delehaunty K."/>
            <person name="Dooling D."/>
            <person name="Fronik C."/>
            <person name="Fulton L."/>
            <person name="Fulton B."/>
            <person name="Graves T."/>
            <person name="Minx P."/>
            <person name="Sodergren E."/>
            <person name="Birney E."/>
            <person name="Margulies E.H."/>
            <person name="Herrero J."/>
            <person name="Green E.D."/>
            <person name="Haussler D."/>
            <person name="Siepel A."/>
            <person name="Goldman N."/>
            <person name="Pollard K.S."/>
            <person name="Pedersen J.S."/>
            <person name="Lander E.S."/>
            <person name="Kellis M."/>
        </authorList>
    </citation>
    <scope>NUCLEOTIDE SEQUENCE [LARGE SCALE GENOMIC DNA]</scope>
    <source>
        <strain evidence="7 8">Thorbecke inbred</strain>
    </source>
</reference>
<proteinExistence type="predicted"/>
<evidence type="ECO:0000256" key="5">
    <source>
        <dbReference type="SAM" id="Phobius"/>
    </source>
</evidence>
<dbReference type="SMART" id="SM00034">
    <property type="entry name" value="CLECT"/>
    <property type="match status" value="1"/>
</dbReference>
<evidence type="ECO:0000313" key="8">
    <source>
        <dbReference type="Proteomes" id="UP000001811"/>
    </source>
</evidence>
<name>G1TEI4_RABIT</name>
<dbReference type="GeneTree" id="ENSGT00940000156296"/>
<dbReference type="CTD" id="10219"/>
<dbReference type="Proteomes" id="UP000001811">
    <property type="component" value="Chromosome 8"/>
</dbReference>
<dbReference type="HOGENOM" id="CLU_049894_8_3_1"/>